<dbReference type="Gene3D" id="1.10.10.10">
    <property type="entry name" value="Winged helix-like DNA-binding domain superfamily/Winged helix DNA-binding domain"/>
    <property type="match status" value="1"/>
</dbReference>
<dbReference type="EMBL" id="AWSQ01000004">
    <property type="protein sequence ID" value="KFX69077.1"/>
    <property type="molecule type" value="Genomic_DNA"/>
</dbReference>
<dbReference type="Gene3D" id="3.40.190.10">
    <property type="entry name" value="Periplasmic binding protein-like II"/>
    <property type="match status" value="2"/>
</dbReference>
<evidence type="ECO:0000256" key="4">
    <source>
        <dbReference type="ARBA" id="ARBA00023163"/>
    </source>
</evidence>
<dbReference type="Pfam" id="PF00126">
    <property type="entry name" value="HTH_1"/>
    <property type="match status" value="1"/>
</dbReference>
<name>A0A0A1YGL5_9PSED</name>
<dbReference type="GO" id="GO:0003700">
    <property type="term" value="F:DNA-binding transcription factor activity"/>
    <property type="evidence" value="ECO:0007669"/>
    <property type="project" value="InterPro"/>
</dbReference>
<dbReference type="InterPro" id="IPR036388">
    <property type="entry name" value="WH-like_DNA-bd_sf"/>
</dbReference>
<dbReference type="PANTHER" id="PTHR30537">
    <property type="entry name" value="HTH-TYPE TRANSCRIPTIONAL REGULATOR"/>
    <property type="match status" value="1"/>
</dbReference>
<dbReference type="InterPro" id="IPR000847">
    <property type="entry name" value="LysR_HTH_N"/>
</dbReference>
<dbReference type="AlphaFoldDB" id="A0A0A1YGL5"/>
<dbReference type="RefSeq" id="WP_025166308.1">
    <property type="nucleotide sequence ID" value="NZ_AWSQ01000004.1"/>
</dbReference>
<dbReference type="InterPro" id="IPR058163">
    <property type="entry name" value="LysR-type_TF_proteobact-type"/>
</dbReference>
<dbReference type="PANTHER" id="PTHR30537:SF74">
    <property type="entry name" value="HTH-TYPE TRANSCRIPTIONAL REGULATOR TRPI"/>
    <property type="match status" value="1"/>
</dbReference>
<evidence type="ECO:0000313" key="6">
    <source>
        <dbReference type="EMBL" id="KFX69077.1"/>
    </source>
</evidence>
<dbReference type="FunFam" id="1.10.10.10:FF:000001">
    <property type="entry name" value="LysR family transcriptional regulator"/>
    <property type="match status" value="1"/>
</dbReference>
<dbReference type="Pfam" id="PF03466">
    <property type="entry name" value="LysR_substrate"/>
    <property type="match status" value="1"/>
</dbReference>
<dbReference type="PRINTS" id="PR00039">
    <property type="entry name" value="HTHLYSR"/>
</dbReference>
<comment type="caution">
    <text evidence="6">The sequence shown here is derived from an EMBL/GenBank/DDBJ whole genome shotgun (WGS) entry which is preliminary data.</text>
</comment>
<evidence type="ECO:0000256" key="3">
    <source>
        <dbReference type="ARBA" id="ARBA00023125"/>
    </source>
</evidence>
<accession>A0A0A1YGL5</accession>
<keyword evidence="3" id="KW-0238">DNA-binding</keyword>
<dbReference type="eggNOG" id="COG0583">
    <property type="taxonomic scope" value="Bacteria"/>
</dbReference>
<dbReference type="Proteomes" id="UP000030063">
    <property type="component" value="Unassembled WGS sequence"/>
</dbReference>
<evidence type="ECO:0000256" key="1">
    <source>
        <dbReference type="ARBA" id="ARBA00009437"/>
    </source>
</evidence>
<sequence length="309" mass="35386">MRRQLPSMISLSCFAAFARHMSVTKAAEELNLTQSAVSRQIKNLEDMLGCALVERVKQRLLLTDTGREYVQEISLLLDQMEAATHRVRSSHTGHLRVGAEPSFTTRWLLPKLREYVRLHPDIDLEIMNDLRRLYDSHEGYDVGILYGDGNWPEFESRFLMHSEMLAVCTPELLERHGPIVKRRDILRYPLLHHAAHSSLMRSSTQLWLDKAGLSPKEIEALPGQRLEHFQFVLDAALHGLGVTVLPHFFVAKDVAEGRLVVACQEPLICGGYYVVMPRHSRDPKINRFADWLLQWRDGQENSSAAPLYK</sequence>
<keyword evidence="7" id="KW-1185">Reference proteome</keyword>
<dbReference type="SUPFAM" id="SSF53850">
    <property type="entry name" value="Periplasmic binding protein-like II"/>
    <property type="match status" value="1"/>
</dbReference>
<proteinExistence type="inferred from homology"/>
<dbReference type="CDD" id="cd08432">
    <property type="entry name" value="PBP2_GcdR_TrpI_HvrB_AmpR_like"/>
    <property type="match status" value="1"/>
</dbReference>
<dbReference type="GO" id="GO:0006351">
    <property type="term" value="P:DNA-templated transcription"/>
    <property type="evidence" value="ECO:0007669"/>
    <property type="project" value="TreeGrafter"/>
</dbReference>
<dbReference type="PROSITE" id="PS50931">
    <property type="entry name" value="HTH_LYSR"/>
    <property type="match status" value="1"/>
</dbReference>
<reference evidence="6 7" key="1">
    <citation type="journal article" date="2014" name="Genome Announc.">
        <title>Draft Genome Sequence of Petroleum Oil-Degrading Marine Bacterium Pseudomonas taeanensis Strain MS-3, Isolated from a Crude Oil-Contaminated Seashore.</title>
        <authorList>
            <person name="Lee S.Y."/>
            <person name="Kim S.H."/>
            <person name="Lee D.G."/>
            <person name="Shin S."/>
            <person name="Yun S.H."/>
            <person name="Choi C.W."/>
            <person name="Chung Y.H."/>
            <person name="Choi J.S."/>
            <person name="Kahng H.Y."/>
            <person name="Kim S.I."/>
        </authorList>
    </citation>
    <scope>NUCLEOTIDE SEQUENCE [LARGE SCALE GENOMIC DNA]</scope>
    <source>
        <strain evidence="6 7">MS-3</strain>
    </source>
</reference>
<dbReference type="InterPro" id="IPR005119">
    <property type="entry name" value="LysR_subst-bd"/>
</dbReference>
<keyword evidence="4" id="KW-0804">Transcription</keyword>
<evidence type="ECO:0000259" key="5">
    <source>
        <dbReference type="PROSITE" id="PS50931"/>
    </source>
</evidence>
<keyword evidence="2" id="KW-0805">Transcription regulation</keyword>
<gene>
    <name evidence="6" type="ORF">TMS3_0116520</name>
</gene>
<evidence type="ECO:0000313" key="7">
    <source>
        <dbReference type="Proteomes" id="UP000030063"/>
    </source>
</evidence>
<comment type="similarity">
    <text evidence="1">Belongs to the LysR transcriptional regulatory family.</text>
</comment>
<feature type="domain" description="HTH lysR-type" evidence="5">
    <location>
        <begin position="6"/>
        <end position="63"/>
    </location>
</feature>
<protein>
    <submittedName>
        <fullName evidence="6">LysR family transcriptional regulator</fullName>
    </submittedName>
</protein>
<dbReference type="SUPFAM" id="SSF46785">
    <property type="entry name" value="Winged helix' DNA-binding domain"/>
    <property type="match status" value="1"/>
</dbReference>
<dbReference type="InterPro" id="IPR036390">
    <property type="entry name" value="WH_DNA-bd_sf"/>
</dbReference>
<evidence type="ECO:0000256" key="2">
    <source>
        <dbReference type="ARBA" id="ARBA00023015"/>
    </source>
</evidence>
<dbReference type="GO" id="GO:0043565">
    <property type="term" value="F:sequence-specific DNA binding"/>
    <property type="evidence" value="ECO:0007669"/>
    <property type="project" value="TreeGrafter"/>
</dbReference>
<dbReference type="STRING" id="1395571.TMS3_0116520"/>
<organism evidence="6 7">
    <name type="scientific">Pseudomonas taeanensis MS-3</name>
    <dbReference type="NCBI Taxonomy" id="1395571"/>
    <lineage>
        <taxon>Bacteria</taxon>
        <taxon>Pseudomonadati</taxon>
        <taxon>Pseudomonadota</taxon>
        <taxon>Gammaproteobacteria</taxon>
        <taxon>Pseudomonadales</taxon>
        <taxon>Pseudomonadaceae</taxon>
        <taxon>Pseudomonas</taxon>
    </lineage>
</organism>